<accession>A0A139IUA4</accession>
<feature type="transmembrane region" description="Helical" evidence="1">
    <location>
        <begin position="33"/>
        <end position="50"/>
    </location>
</feature>
<keyword evidence="1" id="KW-0472">Membrane</keyword>
<keyword evidence="1" id="KW-0812">Transmembrane</keyword>
<evidence type="ECO:0000256" key="1">
    <source>
        <dbReference type="SAM" id="Phobius"/>
    </source>
</evidence>
<evidence type="ECO:0000313" key="3">
    <source>
        <dbReference type="EMBL" id="KXT18126.1"/>
    </source>
</evidence>
<reference evidence="3 4" key="1">
    <citation type="submission" date="2015-07" db="EMBL/GenBank/DDBJ databases">
        <title>Comparative genomics of the Sigatoka disease complex on banana suggests a link between parallel evolutionary changes in Pseudocercospora fijiensis and Pseudocercospora eumusae and increased virulence on the banana host.</title>
        <authorList>
            <person name="Chang T.-C."/>
            <person name="Salvucci A."/>
            <person name="Crous P.W."/>
            <person name="Stergiopoulos I."/>
        </authorList>
    </citation>
    <scope>NUCLEOTIDE SEQUENCE [LARGE SCALE GENOMIC DNA]</scope>
    <source>
        <strain evidence="3 4">CBS 116634</strain>
    </source>
</reference>
<protein>
    <submittedName>
        <fullName evidence="3">Uncharacterized protein</fullName>
    </submittedName>
</protein>
<dbReference type="AlphaFoldDB" id="A0A139IUA4"/>
<feature type="signal peptide" evidence="2">
    <location>
        <begin position="1"/>
        <end position="22"/>
    </location>
</feature>
<proteinExistence type="predicted"/>
<organism evidence="3 4">
    <name type="scientific">Pseudocercospora musae</name>
    <dbReference type="NCBI Taxonomy" id="113226"/>
    <lineage>
        <taxon>Eukaryota</taxon>
        <taxon>Fungi</taxon>
        <taxon>Dikarya</taxon>
        <taxon>Ascomycota</taxon>
        <taxon>Pezizomycotina</taxon>
        <taxon>Dothideomycetes</taxon>
        <taxon>Dothideomycetidae</taxon>
        <taxon>Mycosphaerellales</taxon>
        <taxon>Mycosphaerellaceae</taxon>
        <taxon>Pseudocercospora</taxon>
    </lineage>
</organism>
<dbReference type="EMBL" id="LFZO01000011">
    <property type="protein sequence ID" value="KXT18126.1"/>
    <property type="molecule type" value="Genomic_DNA"/>
</dbReference>
<evidence type="ECO:0000313" key="4">
    <source>
        <dbReference type="Proteomes" id="UP000073492"/>
    </source>
</evidence>
<dbReference type="Proteomes" id="UP000073492">
    <property type="component" value="Unassembled WGS sequence"/>
</dbReference>
<comment type="caution">
    <text evidence="3">The sequence shown here is derived from an EMBL/GenBank/DDBJ whole genome shotgun (WGS) entry which is preliminary data.</text>
</comment>
<keyword evidence="2" id="KW-0732">Signal</keyword>
<sequence length="193" mass="21077">MKLFIHQFFLLSLAIMASGVAACNRAGITAVNAATPVSLLALVTIVRLVVGKARGILSPSERRRVIGRNDMPLMSESGGAPGGSGFRDCPPSMHVKFTACDYSRPRCMCQDPACEVLDRLHAFLLPSRRTNLTNTTSTVSSRELAHDQKADSLLIQSMNTIYMEFDEAAYSYEIFGRVHGNPRQGLGADHDDF</sequence>
<name>A0A139IUA4_9PEZI</name>
<keyword evidence="1" id="KW-1133">Transmembrane helix</keyword>
<dbReference type="PROSITE" id="PS51257">
    <property type="entry name" value="PROKAR_LIPOPROTEIN"/>
    <property type="match status" value="1"/>
</dbReference>
<dbReference type="OrthoDB" id="10641600at2759"/>
<keyword evidence="4" id="KW-1185">Reference proteome</keyword>
<evidence type="ECO:0000256" key="2">
    <source>
        <dbReference type="SAM" id="SignalP"/>
    </source>
</evidence>
<gene>
    <name evidence="3" type="ORF">AC579_4546</name>
</gene>
<feature type="chain" id="PRO_5007297740" evidence="2">
    <location>
        <begin position="23"/>
        <end position="193"/>
    </location>
</feature>